<accession>A0A369M8C7</accession>
<keyword evidence="2" id="KW-1133">Transmembrane helix</keyword>
<dbReference type="EMBL" id="PPTU01000028">
    <property type="protein sequence ID" value="RDB67672.1"/>
    <property type="molecule type" value="Genomic_DNA"/>
</dbReference>
<evidence type="ECO:0000313" key="8">
    <source>
        <dbReference type="Proteomes" id="UP000312594"/>
    </source>
</evidence>
<dbReference type="EMBL" id="VEVP01000008">
    <property type="protein sequence ID" value="TNU92511.1"/>
    <property type="molecule type" value="Genomic_DNA"/>
</dbReference>
<reference evidence="5" key="3">
    <citation type="submission" date="2019-06" db="EMBL/GenBank/DDBJ databases">
        <authorList>
            <person name="Bisanz J.E."/>
            <person name="Turnbaugh P.J."/>
        </authorList>
    </citation>
    <scope>NUCLEOTIDE SEQUENCE</scope>
    <source>
        <strain evidence="5">SECO-MT75m2</strain>
    </source>
</reference>
<name>A0A369M8C7_EGGLN</name>
<organism evidence="3 7">
    <name type="scientific">Eggerthella lenta</name>
    <name type="common">Eubacterium lentum</name>
    <dbReference type="NCBI Taxonomy" id="84112"/>
    <lineage>
        <taxon>Bacteria</taxon>
        <taxon>Bacillati</taxon>
        <taxon>Actinomycetota</taxon>
        <taxon>Coriobacteriia</taxon>
        <taxon>Eggerthellales</taxon>
        <taxon>Eggerthellaceae</taxon>
        <taxon>Eggerthella</taxon>
    </lineage>
</organism>
<keyword evidence="2" id="KW-0472">Membrane</keyword>
<evidence type="ECO:0000256" key="1">
    <source>
        <dbReference type="SAM" id="MobiDB-lite"/>
    </source>
</evidence>
<dbReference type="Proteomes" id="UP000253752">
    <property type="component" value="Unassembled WGS sequence"/>
</dbReference>
<dbReference type="GeneID" id="69511661"/>
<feature type="transmembrane region" description="Helical" evidence="2">
    <location>
        <begin position="6"/>
        <end position="26"/>
    </location>
</feature>
<sequence>MGSKGFKVLVGVLVAVIVVLGGLLVAKNLLPEAGGTDAPETAKTRNEATAQDVIAEPTPSVEGETYVP</sequence>
<dbReference type="AlphaFoldDB" id="A0A369M8C7"/>
<evidence type="ECO:0000313" key="6">
    <source>
        <dbReference type="Proteomes" id="UP000253752"/>
    </source>
</evidence>
<comment type="caution">
    <text evidence="3">The sequence shown here is derived from an EMBL/GenBank/DDBJ whole genome shotgun (WGS) entry which is preliminary data.</text>
</comment>
<evidence type="ECO:0000256" key="2">
    <source>
        <dbReference type="SAM" id="Phobius"/>
    </source>
</evidence>
<dbReference type="RefSeq" id="WP_009306427.1">
    <property type="nucleotide sequence ID" value="NZ_AP025575.1"/>
</dbReference>
<reference evidence="5 8" key="1">
    <citation type="journal article" date="2005" name="Appl. Environ. Microbiol.">
        <title>Intestinal bacterial communities that produce active estrogen-like compounds enterodiol and enterolactone in humans.</title>
        <authorList>
            <person name="Clavel T."/>
            <person name="Henderson G."/>
            <person name="Alpert C.A."/>
            <person name="Philippe C."/>
            <person name="Rigottier-Gois L."/>
            <person name="Dore J."/>
            <person name="Blaut M."/>
        </authorList>
    </citation>
    <scope>NUCLEOTIDE SEQUENCE [LARGE SCALE GENOMIC DNA]</scope>
    <source>
        <strain evidence="5 8">SECO-MT75m2</strain>
    </source>
</reference>
<dbReference type="Proteomes" id="UP000312594">
    <property type="component" value="Unassembled WGS sequence"/>
</dbReference>
<dbReference type="Proteomes" id="UP000253970">
    <property type="component" value="Unassembled WGS sequence"/>
</dbReference>
<evidence type="ECO:0000313" key="5">
    <source>
        <dbReference type="EMBL" id="TNU92511.1"/>
    </source>
</evidence>
<evidence type="ECO:0000313" key="7">
    <source>
        <dbReference type="Proteomes" id="UP000253970"/>
    </source>
</evidence>
<gene>
    <name evidence="4" type="ORF">C1872_07340</name>
    <name evidence="3" type="ORF">C1875_13210</name>
    <name evidence="5" type="ORF">FIC87_05255</name>
</gene>
<dbReference type="EMBL" id="PPTX01000009">
    <property type="protein sequence ID" value="RDB79979.1"/>
    <property type="molecule type" value="Genomic_DNA"/>
</dbReference>
<protein>
    <submittedName>
        <fullName evidence="3">Uncharacterized protein</fullName>
    </submittedName>
</protein>
<feature type="region of interest" description="Disordered" evidence="1">
    <location>
        <begin position="32"/>
        <end position="68"/>
    </location>
</feature>
<proteinExistence type="predicted"/>
<evidence type="ECO:0000313" key="4">
    <source>
        <dbReference type="EMBL" id="RDB79979.1"/>
    </source>
</evidence>
<evidence type="ECO:0000313" key="3">
    <source>
        <dbReference type="EMBL" id="RDB67672.1"/>
    </source>
</evidence>
<keyword evidence="2" id="KW-0812">Transmembrane</keyword>
<reference evidence="6 7" key="2">
    <citation type="journal article" date="2018" name="Elife">
        <title>Discovery and characterization of a prevalent human gut bacterial enzyme sufficient for the inactivation of a family of plant toxins.</title>
        <authorList>
            <person name="Koppel N."/>
            <person name="Bisanz J.E."/>
            <person name="Pandelia M.E."/>
            <person name="Turnbaugh P.J."/>
            <person name="Balskus E.P."/>
        </authorList>
    </citation>
    <scope>NUCLEOTIDE SEQUENCE [LARGE SCALE GENOMIC DNA]</scope>
    <source>
        <strain evidence="4 6">MR1 #12</strain>
        <strain evidence="3 7">W1 BHI 6</strain>
    </source>
</reference>